<dbReference type="InterPro" id="IPR010754">
    <property type="entry name" value="OPA3-like"/>
</dbReference>
<keyword evidence="6" id="KW-1185">Reference proteome</keyword>
<dbReference type="AlphaFoldDB" id="A0A4W3GHY0"/>
<evidence type="ECO:0000313" key="6">
    <source>
        <dbReference type="Proteomes" id="UP000314986"/>
    </source>
</evidence>
<comment type="similarity">
    <text evidence="2">Belongs to the OPA3 family.</text>
</comment>
<feature type="region of interest" description="Disordered" evidence="4">
    <location>
        <begin position="46"/>
        <end position="111"/>
    </location>
</feature>
<dbReference type="Ensembl" id="ENSCMIT00000002729.1">
    <property type="protein sequence ID" value="ENSCMIP00000002637.1"/>
    <property type="gene ID" value="ENSCMIG00000001571.1"/>
</dbReference>
<sequence length="111" mass="11555">MVVGAFPIAKLLMLGIRQLSKPLANRLKAGAVRSEFFKSYVCLPPAQRESVPVPPPSAPPLTTGGLTDRGHRPPRPMGASGTPPPSPGCSQSGGRGARSDSVAMARGREEL</sequence>
<reference evidence="6" key="3">
    <citation type="journal article" date="2014" name="Nature">
        <title>Elephant shark genome provides unique insights into gnathostome evolution.</title>
        <authorList>
            <consortium name="International Elephant Shark Genome Sequencing Consortium"/>
            <person name="Venkatesh B."/>
            <person name="Lee A.P."/>
            <person name="Ravi V."/>
            <person name="Maurya A.K."/>
            <person name="Lian M.M."/>
            <person name="Swann J.B."/>
            <person name="Ohta Y."/>
            <person name="Flajnik M.F."/>
            <person name="Sutoh Y."/>
            <person name="Kasahara M."/>
            <person name="Hoon S."/>
            <person name="Gangu V."/>
            <person name="Roy S.W."/>
            <person name="Irimia M."/>
            <person name="Korzh V."/>
            <person name="Kondrychyn I."/>
            <person name="Lim Z.W."/>
            <person name="Tay B.H."/>
            <person name="Tohari S."/>
            <person name="Kong K.W."/>
            <person name="Ho S."/>
            <person name="Lorente-Galdos B."/>
            <person name="Quilez J."/>
            <person name="Marques-Bonet T."/>
            <person name="Raney B.J."/>
            <person name="Ingham P.W."/>
            <person name="Tay A."/>
            <person name="Hillier L.W."/>
            <person name="Minx P."/>
            <person name="Boehm T."/>
            <person name="Wilson R.K."/>
            <person name="Brenner S."/>
            <person name="Warren W.C."/>
        </authorList>
    </citation>
    <scope>NUCLEOTIDE SEQUENCE [LARGE SCALE GENOMIC DNA]</scope>
</reference>
<name>A0A4W3GHY0_CALMI</name>
<dbReference type="InParanoid" id="A0A4W3GHY0"/>
<dbReference type="STRING" id="7868.ENSCMIP00000002637"/>
<dbReference type="Pfam" id="PF07047">
    <property type="entry name" value="OPA3"/>
    <property type="match status" value="1"/>
</dbReference>
<dbReference type="Proteomes" id="UP000314986">
    <property type="component" value="Unassembled WGS sequence"/>
</dbReference>
<evidence type="ECO:0000256" key="1">
    <source>
        <dbReference type="ARBA" id="ARBA00003027"/>
    </source>
</evidence>
<reference evidence="6" key="2">
    <citation type="journal article" date="2007" name="PLoS Biol.">
        <title>Survey sequencing and comparative analysis of the elephant shark (Callorhinchus milii) genome.</title>
        <authorList>
            <person name="Venkatesh B."/>
            <person name="Kirkness E.F."/>
            <person name="Loh Y.H."/>
            <person name="Halpern A.L."/>
            <person name="Lee A.P."/>
            <person name="Johnson J."/>
            <person name="Dandona N."/>
            <person name="Viswanathan L.D."/>
            <person name="Tay A."/>
            <person name="Venter J.C."/>
            <person name="Strausberg R.L."/>
            <person name="Brenner S."/>
        </authorList>
    </citation>
    <scope>NUCLEOTIDE SEQUENCE [LARGE SCALE GENOMIC DNA]</scope>
</reference>
<reference evidence="6" key="1">
    <citation type="journal article" date="2006" name="Science">
        <title>Ancient noncoding elements conserved in the human genome.</title>
        <authorList>
            <person name="Venkatesh B."/>
            <person name="Kirkness E.F."/>
            <person name="Loh Y.H."/>
            <person name="Halpern A.L."/>
            <person name="Lee A.P."/>
            <person name="Johnson J."/>
            <person name="Dandona N."/>
            <person name="Viswanathan L.D."/>
            <person name="Tay A."/>
            <person name="Venter J.C."/>
            <person name="Strausberg R.L."/>
            <person name="Brenner S."/>
        </authorList>
    </citation>
    <scope>NUCLEOTIDE SEQUENCE [LARGE SCALE GENOMIC DNA]</scope>
</reference>
<dbReference type="PANTHER" id="PTHR12499:SF0">
    <property type="entry name" value="OPTIC ATROPHY 3 PROTEIN"/>
    <property type="match status" value="1"/>
</dbReference>
<keyword evidence="3" id="KW-0175">Coiled coil</keyword>
<evidence type="ECO:0000256" key="3">
    <source>
        <dbReference type="ARBA" id="ARBA00023054"/>
    </source>
</evidence>
<comment type="function">
    <text evidence="1">May play some role in mitochondrial processes.</text>
</comment>
<dbReference type="GO" id="GO:0019216">
    <property type="term" value="P:regulation of lipid metabolic process"/>
    <property type="evidence" value="ECO:0007669"/>
    <property type="project" value="TreeGrafter"/>
</dbReference>
<dbReference type="GO" id="GO:0005739">
    <property type="term" value="C:mitochondrion"/>
    <property type="evidence" value="ECO:0007669"/>
    <property type="project" value="TreeGrafter"/>
</dbReference>
<reference evidence="5" key="4">
    <citation type="submission" date="2025-08" db="UniProtKB">
        <authorList>
            <consortium name="Ensembl"/>
        </authorList>
    </citation>
    <scope>IDENTIFICATION</scope>
</reference>
<organism evidence="5 6">
    <name type="scientific">Callorhinchus milii</name>
    <name type="common">Ghost shark</name>
    <dbReference type="NCBI Taxonomy" id="7868"/>
    <lineage>
        <taxon>Eukaryota</taxon>
        <taxon>Metazoa</taxon>
        <taxon>Chordata</taxon>
        <taxon>Craniata</taxon>
        <taxon>Vertebrata</taxon>
        <taxon>Chondrichthyes</taxon>
        <taxon>Holocephali</taxon>
        <taxon>Chimaeriformes</taxon>
        <taxon>Callorhinchidae</taxon>
        <taxon>Callorhinchus</taxon>
    </lineage>
</organism>
<proteinExistence type="inferred from homology"/>
<reference evidence="5" key="5">
    <citation type="submission" date="2025-09" db="UniProtKB">
        <authorList>
            <consortium name="Ensembl"/>
        </authorList>
    </citation>
    <scope>IDENTIFICATION</scope>
</reference>
<evidence type="ECO:0000256" key="4">
    <source>
        <dbReference type="SAM" id="MobiDB-lite"/>
    </source>
</evidence>
<dbReference type="PANTHER" id="PTHR12499">
    <property type="entry name" value="OPTIC ATROPHY 3 PROTEIN OPA3"/>
    <property type="match status" value="1"/>
</dbReference>
<evidence type="ECO:0000256" key="2">
    <source>
        <dbReference type="ARBA" id="ARBA00007584"/>
    </source>
</evidence>
<evidence type="ECO:0000313" key="5">
    <source>
        <dbReference type="Ensembl" id="ENSCMIP00000002637.1"/>
    </source>
</evidence>
<protein>
    <submittedName>
        <fullName evidence="5">Uncharacterized protein</fullName>
    </submittedName>
</protein>
<accession>A0A4W3GHY0</accession>